<accession>A0A7X0M8K3</accession>
<dbReference type="Proteomes" id="UP000555564">
    <property type="component" value="Unassembled WGS sequence"/>
</dbReference>
<organism evidence="2 3">
    <name type="scientific">Sphaerisporangium rubeum</name>
    <dbReference type="NCBI Taxonomy" id="321317"/>
    <lineage>
        <taxon>Bacteria</taxon>
        <taxon>Bacillati</taxon>
        <taxon>Actinomycetota</taxon>
        <taxon>Actinomycetes</taxon>
        <taxon>Streptosporangiales</taxon>
        <taxon>Streptosporangiaceae</taxon>
        <taxon>Sphaerisporangium</taxon>
    </lineage>
</organism>
<gene>
    <name evidence="2" type="ORF">BJ992_004888</name>
</gene>
<comment type="caution">
    <text evidence="2">The sequence shown here is derived from an EMBL/GenBank/DDBJ whole genome shotgun (WGS) entry which is preliminary data.</text>
</comment>
<name>A0A7X0M8K3_9ACTN</name>
<evidence type="ECO:0000256" key="1">
    <source>
        <dbReference type="SAM" id="MobiDB-lite"/>
    </source>
</evidence>
<proteinExistence type="predicted"/>
<sequence>MKRILITQRPKPTSSPAPLDLRTPTGRVLPF</sequence>
<dbReference type="EMBL" id="JACHIU010000001">
    <property type="protein sequence ID" value="MBB6475457.1"/>
    <property type="molecule type" value="Genomic_DNA"/>
</dbReference>
<evidence type="ECO:0000313" key="3">
    <source>
        <dbReference type="Proteomes" id="UP000555564"/>
    </source>
</evidence>
<reference evidence="2 3" key="1">
    <citation type="submission" date="2020-08" db="EMBL/GenBank/DDBJ databases">
        <title>Sequencing the genomes of 1000 actinobacteria strains.</title>
        <authorList>
            <person name="Klenk H.-P."/>
        </authorList>
    </citation>
    <scope>NUCLEOTIDE SEQUENCE [LARGE SCALE GENOMIC DNA]</scope>
    <source>
        <strain evidence="2 3">DSM 44936</strain>
    </source>
</reference>
<dbReference type="AlphaFoldDB" id="A0A7X0M8K3"/>
<protein>
    <submittedName>
        <fullName evidence="2">Uncharacterized protein</fullName>
    </submittedName>
</protein>
<feature type="region of interest" description="Disordered" evidence="1">
    <location>
        <begin position="1"/>
        <end position="31"/>
    </location>
</feature>
<keyword evidence="3" id="KW-1185">Reference proteome</keyword>
<evidence type="ECO:0000313" key="2">
    <source>
        <dbReference type="EMBL" id="MBB6475457.1"/>
    </source>
</evidence>